<dbReference type="InterPro" id="IPR018499">
    <property type="entry name" value="Tetraspanin/Peripherin"/>
</dbReference>
<dbReference type="GeneID" id="104587161"/>
<feature type="transmembrane region" description="Helical" evidence="6">
    <location>
        <begin position="84"/>
        <end position="105"/>
    </location>
</feature>
<comment type="subcellular location">
    <subcellularLocation>
        <location evidence="1">Membrane</location>
        <topology evidence="1">Multi-pass membrane protein</topology>
    </subcellularLocation>
</comment>
<feature type="transmembrane region" description="Helical" evidence="6">
    <location>
        <begin position="12"/>
        <end position="35"/>
    </location>
</feature>
<evidence type="ECO:0000256" key="4">
    <source>
        <dbReference type="ARBA" id="ARBA00023136"/>
    </source>
</evidence>
<evidence type="ECO:0000313" key="9">
    <source>
        <dbReference type="RefSeq" id="XP_010242948.1"/>
    </source>
</evidence>
<feature type="transmembrane region" description="Helical" evidence="6">
    <location>
        <begin position="141"/>
        <end position="160"/>
    </location>
</feature>
<evidence type="ECO:0000256" key="2">
    <source>
        <dbReference type="ARBA" id="ARBA00022692"/>
    </source>
</evidence>
<dbReference type="KEGG" id="nnu:104587161"/>
<evidence type="ECO:0000313" key="7">
    <source>
        <dbReference type="Proteomes" id="UP000189703"/>
    </source>
</evidence>
<dbReference type="RefSeq" id="XP_010242945.1">
    <property type="nucleotide sequence ID" value="XM_010244643.2"/>
</dbReference>
<sequence>MGRVFKSCLQCLLKIVNSVIGIVGIAMILYSFWMLRIWQKQRDGFALWDLNSPPWLTYGFFGIGIILCAIACTGHIAADTGNGYCLSCYMVLVFLLLLLEAAVAVDVSLNNHWEEDFPEDPTGKFDKFKDFIKSNFDICKLIGLFVVCAQGLSILLSMALKGMGPDQKSYYDSDDDYAAARLPLLKNSVQPPPYVIGDPQYAPNPKSDAWNSKVQEKISK</sequence>
<dbReference type="Proteomes" id="UP000189703">
    <property type="component" value="Unplaced"/>
</dbReference>
<dbReference type="OrthoDB" id="1542002at2759"/>
<name>A0A1U7Z7I5_NELNU</name>
<dbReference type="Pfam" id="PF00335">
    <property type="entry name" value="Tetraspanin"/>
    <property type="match status" value="1"/>
</dbReference>
<organism evidence="7 9">
    <name type="scientific">Nelumbo nucifera</name>
    <name type="common">Sacred lotus</name>
    <dbReference type="NCBI Taxonomy" id="4432"/>
    <lineage>
        <taxon>Eukaryota</taxon>
        <taxon>Viridiplantae</taxon>
        <taxon>Streptophyta</taxon>
        <taxon>Embryophyta</taxon>
        <taxon>Tracheophyta</taxon>
        <taxon>Spermatophyta</taxon>
        <taxon>Magnoliopsida</taxon>
        <taxon>Proteales</taxon>
        <taxon>Nelumbonaceae</taxon>
        <taxon>Nelumbo</taxon>
    </lineage>
</organism>
<dbReference type="eggNOG" id="ENOG502QWK6">
    <property type="taxonomic scope" value="Eukaryota"/>
</dbReference>
<feature type="region of interest" description="Disordered" evidence="5">
    <location>
        <begin position="188"/>
        <end position="220"/>
    </location>
</feature>
<dbReference type="GO" id="GO:0016020">
    <property type="term" value="C:membrane"/>
    <property type="evidence" value="ECO:0007669"/>
    <property type="project" value="UniProtKB-SubCell"/>
</dbReference>
<protein>
    <submittedName>
        <fullName evidence="8 9">Tetraspanin-19-like</fullName>
    </submittedName>
</protein>
<dbReference type="AlphaFoldDB" id="A0A1U7Z7I5"/>
<keyword evidence="3 6" id="KW-1133">Transmembrane helix</keyword>
<accession>A0A1U7Z7I5</accession>
<reference evidence="8 9" key="1">
    <citation type="submission" date="2025-04" db="UniProtKB">
        <authorList>
            <consortium name="RefSeq"/>
        </authorList>
    </citation>
    <scope>IDENTIFICATION</scope>
</reference>
<evidence type="ECO:0000256" key="5">
    <source>
        <dbReference type="SAM" id="MobiDB-lite"/>
    </source>
</evidence>
<dbReference type="STRING" id="4432.A0A1U7Z7I5"/>
<keyword evidence="7" id="KW-1185">Reference proteome</keyword>
<evidence type="ECO:0000313" key="8">
    <source>
        <dbReference type="RefSeq" id="XP_010242945.1"/>
    </source>
</evidence>
<evidence type="ECO:0000256" key="6">
    <source>
        <dbReference type="SAM" id="Phobius"/>
    </source>
</evidence>
<feature type="transmembrane region" description="Helical" evidence="6">
    <location>
        <begin position="55"/>
        <end position="77"/>
    </location>
</feature>
<evidence type="ECO:0000256" key="3">
    <source>
        <dbReference type="ARBA" id="ARBA00022989"/>
    </source>
</evidence>
<gene>
    <name evidence="8 9" type="primary">LOC104587161</name>
</gene>
<proteinExistence type="predicted"/>
<keyword evidence="2 6" id="KW-0812">Transmembrane</keyword>
<dbReference type="OMA" id="AHTANTH"/>
<keyword evidence="4 6" id="KW-0472">Membrane</keyword>
<evidence type="ECO:0000256" key="1">
    <source>
        <dbReference type="ARBA" id="ARBA00004141"/>
    </source>
</evidence>
<dbReference type="RefSeq" id="XP_010242948.1">
    <property type="nucleotide sequence ID" value="XM_010244646.2"/>
</dbReference>